<protein>
    <recommendedName>
        <fullName evidence="4">FRIGIDA-like protein</fullName>
    </recommendedName>
</protein>
<sequence length="513" mass="56695">MGTSDIEAAINSTTQRKEDLRQAFEFLQSHSSSIISFSLKWKDIEDHFSSIEKSITERFRELKELDRSSVVEKPAAAPLALKVEQTRDQPKDVQPRPELKDLCAKMDGEGLLSFVTKNKEDIAAIRNELCPAVLSSPDPVALVLNSIVEFIPSKNTTAAELRSIRMTCINILECLNGSDLEISQQSRDRAMEVAVKWKGLITDGKGVNWTVLLSFLILVTAFGFVESFGVDYILDLIVMAGRKKSIIDLCRSSAFEGKMPDLVDKLTNRGKHLDAVRYVLAFNLVSKYPPASLLKAYIKQSKKIAHEVRAKANNSLQSQNLAIVKEIDALRETIKTVEECQLGSVYPIENHQKRIEQLEKQRKEIKQAKRGPAPANASNSNDGKDPKKLRQRPSSKRPRTLDSSVPALSAQRQAHNPVHPPAHNPLQIGAADRTPYGDFAGSYSWGAAPSLYNPVSSSFPGEYVGLSGSHAPPKSYIHPSESIAGSGYYDRAALNGTYNPSAYSSSYNPSLYH</sequence>
<keyword evidence="4" id="KW-0217">Developmental protein</keyword>
<dbReference type="Proteomes" id="UP001412067">
    <property type="component" value="Unassembled WGS sequence"/>
</dbReference>
<organism evidence="6 7">
    <name type="scientific">Platanthera guangdongensis</name>
    <dbReference type="NCBI Taxonomy" id="2320717"/>
    <lineage>
        <taxon>Eukaryota</taxon>
        <taxon>Viridiplantae</taxon>
        <taxon>Streptophyta</taxon>
        <taxon>Embryophyta</taxon>
        <taxon>Tracheophyta</taxon>
        <taxon>Spermatophyta</taxon>
        <taxon>Magnoliopsida</taxon>
        <taxon>Liliopsida</taxon>
        <taxon>Asparagales</taxon>
        <taxon>Orchidaceae</taxon>
        <taxon>Orchidoideae</taxon>
        <taxon>Orchideae</taxon>
        <taxon>Orchidinae</taxon>
        <taxon>Platanthera</taxon>
    </lineage>
</organism>
<dbReference type="InterPro" id="IPR012474">
    <property type="entry name" value="Frigida"/>
</dbReference>
<dbReference type="PANTHER" id="PTHR31791:SF47">
    <property type="entry name" value="INACTIVE FRIGIDA-LIKE PROTEIN 2"/>
    <property type="match status" value="1"/>
</dbReference>
<keyword evidence="2 4" id="KW-0221">Differentiation</keyword>
<evidence type="ECO:0000313" key="7">
    <source>
        <dbReference type="Proteomes" id="UP001412067"/>
    </source>
</evidence>
<evidence type="ECO:0000256" key="5">
    <source>
        <dbReference type="SAM" id="MobiDB-lite"/>
    </source>
</evidence>
<evidence type="ECO:0000256" key="2">
    <source>
        <dbReference type="ARBA" id="ARBA00022782"/>
    </source>
</evidence>
<keyword evidence="7" id="KW-1185">Reference proteome</keyword>
<keyword evidence="3 4" id="KW-0287">Flowering</keyword>
<evidence type="ECO:0000256" key="1">
    <source>
        <dbReference type="ARBA" id="ARBA00008956"/>
    </source>
</evidence>
<feature type="compositionally biased region" description="Basic residues" evidence="5">
    <location>
        <begin position="389"/>
        <end position="398"/>
    </location>
</feature>
<evidence type="ECO:0000313" key="6">
    <source>
        <dbReference type="EMBL" id="KAK8958731.1"/>
    </source>
</evidence>
<feature type="region of interest" description="Disordered" evidence="5">
    <location>
        <begin position="363"/>
        <end position="431"/>
    </location>
</feature>
<evidence type="ECO:0000256" key="3">
    <source>
        <dbReference type="ARBA" id="ARBA00023089"/>
    </source>
</evidence>
<reference evidence="6 7" key="1">
    <citation type="journal article" date="2022" name="Nat. Plants">
        <title>Genomes of leafy and leafless Platanthera orchids illuminate the evolution of mycoheterotrophy.</title>
        <authorList>
            <person name="Li M.H."/>
            <person name="Liu K.W."/>
            <person name="Li Z."/>
            <person name="Lu H.C."/>
            <person name="Ye Q.L."/>
            <person name="Zhang D."/>
            <person name="Wang J.Y."/>
            <person name="Li Y.F."/>
            <person name="Zhong Z.M."/>
            <person name="Liu X."/>
            <person name="Yu X."/>
            <person name="Liu D.K."/>
            <person name="Tu X.D."/>
            <person name="Liu B."/>
            <person name="Hao Y."/>
            <person name="Liao X.Y."/>
            <person name="Jiang Y.T."/>
            <person name="Sun W.H."/>
            <person name="Chen J."/>
            <person name="Chen Y.Q."/>
            <person name="Ai Y."/>
            <person name="Zhai J.W."/>
            <person name="Wu S.S."/>
            <person name="Zhou Z."/>
            <person name="Hsiao Y.Y."/>
            <person name="Wu W.L."/>
            <person name="Chen Y.Y."/>
            <person name="Lin Y.F."/>
            <person name="Hsu J.L."/>
            <person name="Li C.Y."/>
            <person name="Wang Z.W."/>
            <person name="Zhao X."/>
            <person name="Zhong W.Y."/>
            <person name="Ma X.K."/>
            <person name="Ma L."/>
            <person name="Huang J."/>
            <person name="Chen G.Z."/>
            <person name="Huang M.Z."/>
            <person name="Huang L."/>
            <person name="Peng D.H."/>
            <person name="Luo Y.B."/>
            <person name="Zou S.Q."/>
            <person name="Chen S.P."/>
            <person name="Lan S."/>
            <person name="Tsai W.C."/>
            <person name="Van de Peer Y."/>
            <person name="Liu Z.J."/>
        </authorList>
    </citation>
    <scope>NUCLEOTIDE SEQUENCE [LARGE SCALE GENOMIC DNA]</scope>
    <source>
        <strain evidence="6">Lor288</strain>
    </source>
</reference>
<dbReference type="Pfam" id="PF07899">
    <property type="entry name" value="Frigida"/>
    <property type="match status" value="1"/>
</dbReference>
<accession>A0ABR2M501</accession>
<proteinExistence type="inferred from homology"/>
<dbReference type="EMBL" id="JBBWWR010000012">
    <property type="protein sequence ID" value="KAK8958731.1"/>
    <property type="molecule type" value="Genomic_DNA"/>
</dbReference>
<evidence type="ECO:0000256" key="4">
    <source>
        <dbReference type="RuleBase" id="RU364012"/>
    </source>
</evidence>
<comment type="similarity">
    <text evidence="1 4">Belongs to the Frigida family.</text>
</comment>
<comment type="caution">
    <text evidence="6">The sequence shown here is derived from an EMBL/GenBank/DDBJ whole genome shotgun (WGS) entry which is preliminary data.</text>
</comment>
<gene>
    <name evidence="6" type="ORF">KSP40_PGU012823</name>
</gene>
<dbReference type="PANTHER" id="PTHR31791">
    <property type="entry name" value="FRIGIDA-LIKE PROTEIN 3-RELATED"/>
    <property type="match status" value="1"/>
</dbReference>
<name>A0ABR2M501_9ASPA</name>